<protein>
    <submittedName>
        <fullName evidence="2">Uncharacterized protein</fullName>
    </submittedName>
</protein>
<keyword evidence="1" id="KW-0812">Transmembrane</keyword>
<gene>
    <name evidence="2" type="ORF">BN381_120011</name>
</gene>
<keyword evidence="1" id="KW-1133">Transmembrane helix</keyword>
<comment type="caution">
    <text evidence="2">The sequence shown here is derived from an EMBL/GenBank/DDBJ whole genome shotgun (WGS) entry which is preliminary data.</text>
</comment>
<evidence type="ECO:0000313" key="3">
    <source>
        <dbReference type="Proteomes" id="UP000018291"/>
    </source>
</evidence>
<feature type="transmembrane region" description="Helical" evidence="1">
    <location>
        <begin position="75"/>
        <end position="91"/>
    </location>
</feature>
<sequence length="120" mass="12954">MNQVVGLIIATAFSGAAAGASWKARTALHARRLAREQLEPSPSHSWLFLATVVVPLLLTPVGYFQLQRAFNDRDWAQLALGFASFGVTYWLCQRALAATSFSGWLRQVGSQPAPNGAPLA</sequence>
<organism evidence="2 3">
    <name type="scientific">Candidatus Neomicrothrix parvicella RN1</name>
    <dbReference type="NCBI Taxonomy" id="1229780"/>
    <lineage>
        <taxon>Bacteria</taxon>
        <taxon>Bacillati</taxon>
        <taxon>Actinomycetota</taxon>
        <taxon>Acidimicrobiia</taxon>
        <taxon>Acidimicrobiales</taxon>
        <taxon>Microthrixaceae</taxon>
        <taxon>Candidatus Neomicrothrix</taxon>
    </lineage>
</organism>
<feature type="transmembrane region" description="Helical" evidence="1">
    <location>
        <begin position="43"/>
        <end position="63"/>
    </location>
</feature>
<dbReference type="EMBL" id="CANL01000004">
    <property type="protein sequence ID" value="CCM62442.1"/>
    <property type="molecule type" value="Genomic_DNA"/>
</dbReference>
<proteinExistence type="predicted"/>
<dbReference type="HOGENOM" id="CLU_2045411_0_0_11"/>
<evidence type="ECO:0000256" key="1">
    <source>
        <dbReference type="SAM" id="Phobius"/>
    </source>
</evidence>
<keyword evidence="3" id="KW-1185">Reference proteome</keyword>
<keyword evidence="1" id="KW-0472">Membrane</keyword>
<accession>R4Z1G2</accession>
<name>R4Z1G2_9ACTN</name>
<reference evidence="2 3" key="1">
    <citation type="journal article" date="2013" name="ISME J.">
        <title>Metabolic model for the filamentous 'Candidatus Microthrix parvicella' based on genomic and metagenomic analyses.</title>
        <authorList>
            <person name="Jon McIlroy S."/>
            <person name="Kristiansen R."/>
            <person name="Albertsen M."/>
            <person name="Michael Karst S."/>
            <person name="Rossetti S."/>
            <person name="Lund Nielsen J."/>
            <person name="Tandoi V."/>
            <person name="James Seviour R."/>
            <person name="Nielsen P.H."/>
        </authorList>
    </citation>
    <scope>NUCLEOTIDE SEQUENCE [LARGE SCALE GENOMIC DNA]</scope>
    <source>
        <strain evidence="2 3">RN1</strain>
    </source>
</reference>
<dbReference type="AlphaFoldDB" id="R4Z1G2"/>
<evidence type="ECO:0000313" key="2">
    <source>
        <dbReference type="EMBL" id="CCM62442.1"/>
    </source>
</evidence>
<dbReference type="STRING" id="1229780.BN381_120011"/>
<dbReference type="Proteomes" id="UP000018291">
    <property type="component" value="Unassembled WGS sequence"/>
</dbReference>